<protein>
    <submittedName>
        <fullName evidence="7">Uncharacterized protein</fullName>
    </submittedName>
</protein>
<dbReference type="EMBL" id="JABCKI010006366">
    <property type="protein sequence ID" value="KAG5634531.1"/>
    <property type="molecule type" value="Genomic_DNA"/>
</dbReference>
<keyword evidence="5" id="KW-0472">Membrane</keyword>
<evidence type="ECO:0000256" key="3">
    <source>
        <dbReference type="ARBA" id="ARBA00022525"/>
    </source>
</evidence>
<feature type="compositionally biased region" description="Basic residues" evidence="4">
    <location>
        <begin position="338"/>
        <end position="348"/>
    </location>
</feature>
<dbReference type="AlphaFoldDB" id="A0A9P7K458"/>
<evidence type="ECO:0000256" key="4">
    <source>
        <dbReference type="SAM" id="MobiDB-lite"/>
    </source>
</evidence>
<dbReference type="PROSITE" id="PS00473">
    <property type="entry name" value="GNRH"/>
    <property type="match status" value="1"/>
</dbReference>
<keyword evidence="5" id="KW-0812">Transmembrane</keyword>
<evidence type="ECO:0000313" key="7">
    <source>
        <dbReference type="EMBL" id="KAG5634531.1"/>
    </source>
</evidence>
<feature type="signal peptide" evidence="6">
    <location>
        <begin position="1"/>
        <end position="20"/>
    </location>
</feature>
<dbReference type="OrthoDB" id="2502001at2759"/>
<dbReference type="Proteomes" id="UP000717328">
    <property type="component" value="Unassembled WGS sequence"/>
</dbReference>
<keyword evidence="3" id="KW-0964">Secreted</keyword>
<keyword evidence="8" id="KW-1185">Reference proteome</keyword>
<gene>
    <name evidence="7" type="ORF">H0H81_001639</name>
</gene>
<keyword evidence="6" id="KW-0732">Signal</keyword>
<keyword evidence="5" id="KW-1133">Transmembrane helix</keyword>
<comment type="subcellular location">
    <subcellularLocation>
        <location evidence="1">Secreted</location>
    </subcellularLocation>
</comment>
<feature type="chain" id="PRO_5040183794" evidence="6">
    <location>
        <begin position="21"/>
        <end position="348"/>
    </location>
</feature>
<evidence type="ECO:0000256" key="6">
    <source>
        <dbReference type="SAM" id="SignalP"/>
    </source>
</evidence>
<reference evidence="7" key="2">
    <citation type="submission" date="2021-10" db="EMBL/GenBank/DDBJ databases">
        <title>Phylogenomics reveals ancestral predisposition of the termite-cultivated fungus Termitomyces towards a domesticated lifestyle.</title>
        <authorList>
            <person name="Auxier B."/>
            <person name="Grum-Grzhimaylo A."/>
            <person name="Cardenas M.E."/>
            <person name="Lodge J.D."/>
            <person name="Laessoe T."/>
            <person name="Pedersen O."/>
            <person name="Smith M.E."/>
            <person name="Kuyper T.W."/>
            <person name="Franco-Molano E.A."/>
            <person name="Baroni T.J."/>
            <person name="Aanen D.K."/>
        </authorList>
    </citation>
    <scope>NUCLEOTIDE SEQUENCE</scope>
    <source>
        <strain evidence="7">D49</strain>
    </source>
</reference>
<accession>A0A9P7K458</accession>
<dbReference type="GO" id="GO:0005179">
    <property type="term" value="F:hormone activity"/>
    <property type="evidence" value="ECO:0007669"/>
    <property type="project" value="InterPro"/>
</dbReference>
<feature type="region of interest" description="Disordered" evidence="4">
    <location>
        <begin position="33"/>
        <end position="58"/>
    </location>
</feature>
<evidence type="ECO:0000256" key="5">
    <source>
        <dbReference type="SAM" id="Phobius"/>
    </source>
</evidence>
<reference evidence="7" key="1">
    <citation type="submission" date="2021-02" db="EMBL/GenBank/DDBJ databases">
        <authorList>
            <person name="Nieuwenhuis M."/>
            <person name="Van De Peppel L.J.J."/>
        </authorList>
    </citation>
    <scope>NUCLEOTIDE SEQUENCE</scope>
    <source>
        <strain evidence="7">D49</strain>
    </source>
</reference>
<proteinExistence type="inferred from homology"/>
<dbReference type="InterPro" id="IPR002012">
    <property type="entry name" value="GnRH"/>
</dbReference>
<feature type="transmembrane region" description="Helical" evidence="5">
    <location>
        <begin position="272"/>
        <end position="289"/>
    </location>
</feature>
<comment type="similarity">
    <text evidence="2">Belongs to the GnRH family.</text>
</comment>
<evidence type="ECO:0000256" key="2">
    <source>
        <dbReference type="ARBA" id="ARBA00010968"/>
    </source>
</evidence>
<name>A0A9P7K458_9AGAR</name>
<dbReference type="GO" id="GO:0005576">
    <property type="term" value="C:extracellular region"/>
    <property type="evidence" value="ECO:0007669"/>
    <property type="project" value="UniProtKB-SubCell"/>
</dbReference>
<evidence type="ECO:0000313" key="8">
    <source>
        <dbReference type="Proteomes" id="UP000717328"/>
    </source>
</evidence>
<organism evidence="7 8">
    <name type="scientific">Sphagnurus paluster</name>
    <dbReference type="NCBI Taxonomy" id="117069"/>
    <lineage>
        <taxon>Eukaryota</taxon>
        <taxon>Fungi</taxon>
        <taxon>Dikarya</taxon>
        <taxon>Basidiomycota</taxon>
        <taxon>Agaricomycotina</taxon>
        <taxon>Agaricomycetes</taxon>
        <taxon>Agaricomycetidae</taxon>
        <taxon>Agaricales</taxon>
        <taxon>Tricholomatineae</taxon>
        <taxon>Lyophyllaceae</taxon>
        <taxon>Sphagnurus</taxon>
    </lineage>
</organism>
<sequence length="348" mass="38478">MKLSALSLGLLSLAVTFVNGQYFSDGWSPGQPVTTAQDAPVANPTDIPRRPPAASNNQQAPFKLSSLLDVNTLLSSPPAVSLFSKFGINITERLEGAVQATKFWDERVPLITDHNYQDLIVNESLTEQEENDRTWVIVISVTAGKQDGISKYVDQVFDAAFNATIVAGDLPNIRWGRIDYFNVTGITTKWSVWHAPYLVILRNRGQSLRFYRPHQLRMNSEAMRKFLQHDDWRHTPAWSSIYGPGGEREYVLNFLAVVFTKFYDTMIMIPRWMMFILSGGIASVMINLLHKPGAAATAAPPARQQQPSPPSTATTPAPASAPVSESTSTATNSSPSKANKRKKANRKS</sequence>
<comment type="caution">
    <text evidence="7">The sequence shown here is derived from an EMBL/GenBank/DDBJ whole genome shotgun (WGS) entry which is preliminary data.</text>
</comment>
<feature type="region of interest" description="Disordered" evidence="4">
    <location>
        <begin position="297"/>
        <end position="348"/>
    </location>
</feature>
<feature type="compositionally biased region" description="Low complexity" evidence="4">
    <location>
        <begin position="297"/>
        <end position="331"/>
    </location>
</feature>
<evidence type="ECO:0000256" key="1">
    <source>
        <dbReference type="ARBA" id="ARBA00004613"/>
    </source>
</evidence>